<dbReference type="AlphaFoldDB" id="A0A940P2S1"/>
<reference evidence="2" key="1">
    <citation type="submission" date="2020-12" db="EMBL/GenBank/DDBJ databases">
        <title>Vagococcus allomyrinae sp. nov. and Enterococcus lavae sp. nov., isolated from the larvae of Allomyrina dichotoma.</title>
        <authorList>
            <person name="Lee S.D."/>
        </authorList>
    </citation>
    <scope>NUCLEOTIDE SEQUENCE</scope>
    <source>
        <strain evidence="2">BWB3-3</strain>
    </source>
</reference>
<keyword evidence="3" id="KW-1185">Reference proteome</keyword>
<proteinExistence type="predicted"/>
<feature type="domain" description="DUF3850" evidence="1">
    <location>
        <begin position="12"/>
        <end position="91"/>
    </location>
</feature>
<evidence type="ECO:0000313" key="3">
    <source>
        <dbReference type="Proteomes" id="UP000674938"/>
    </source>
</evidence>
<dbReference type="EMBL" id="JAEEGA010000002">
    <property type="protein sequence ID" value="MBP1040387.1"/>
    <property type="molecule type" value="Genomic_DNA"/>
</dbReference>
<dbReference type="InterPro" id="IPR015947">
    <property type="entry name" value="PUA-like_sf"/>
</dbReference>
<protein>
    <submittedName>
        <fullName evidence="2">DUF3850 domain-containing protein</fullName>
    </submittedName>
</protein>
<gene>
    <name evidence="2" type="ORF">I6N95_05100</name>
</gene>
<dbReference type="Proteomes" id="UP000674938">
    <property type="component" value="Unassembled WGS sequence"/>
</dbReference>
<evidence type="ECO:0000313" key="2">
    <source>
        <dbReference type="EMBL" id="MBP1040387.1"/>
    </source>
</evidence>
<accession>A0A940P2S1</accession>
<organism evidence="2 3">
    <name type="scientific">Vagococcus allomyrinae</name>
    <dbReference type="NCBI Taxonomy" id="2794353"/>
    <lineage>
        <taxon>Bacteria</taxon>
        <taxon>Bacillati</taxon>
        <taxon>Bacillota</taxon>
        <taxon>Bacilli</taxon>
        <taxon>Lactobacillales</taxon>
        <taxon>Enterococcaceae</taxon>
        <taxon>Vagococcus</taxon>
    </lineage>
</organism>
<dbReference type="InterPro" id="IPR039440">
    <property type="entry name" value="DUF3850"/>
</dbReference>
<dbReference type="Gene3D" id="2.30.130.30">
    <property type="entry name" value="Hypothetical protein"/>
    <property type="match status" value="1"/>
</dbReference>
<name>A0A940P2S1_9ENTE</name>
<dbReference type="Pfam" id="PF12961">
    <property type="entry name" value="DUF3850"/>
    <property type="match status" value="1"/>
</dbReference>
<dbReference type="RefSeq" id="WP_209525281.1">
    <property type="nucleotide sequence ID" value="NZ_JAEEGA010000002.1"/>
</dbReference>
<evidence type="ECO:0000259" key="1">
    <source>
        <dbReference type="Pfam" id="PF12961"/>
    </source>
</evidence>
<sequence length="101" mass="12039">MKDIRYKNQRIVHDLKIDPRYFRDLELGSKTFEVRKDDRPFRINDMLLLQSFDVKNQEYTGSTVFASVVGIFGRADHEKDYVKEGYVILSIEIIKTRYVMD</sequence>
<comment type="caution">
    <text evidence="2">The sequence shown here is derived from an EMBL/GenBank/DDBJ whole genome shotgun (WGS) entry which is preliminary data.</text>
</comment>
<dbReference type="SUPFAM" id="SSF88697">
    <property type="entry name" value="PUA domain-like"/>
    <property type="match status" value="1"/>
</dbReference>